<evidence type="ECO:0000313" key="4">
    <source>
        <dbReference type="RefSeq" id="XP_026685312.1"/>
    </source>
</evidence>
<dbReference type="KEGG" id="dci:113470798"/>
<reference evidence="4" key="1">
    <citation type="submission" date="2025-08" db="UniProtKB">
        <authorList>
            <consortium name="RefSeq"/>
        </authorList>
    </citation>
    <scope>IDENTIFICATION</scope>
</reference>
<feature type="compositionally biased region" description="Basic residues" evidence="1">
    <location>
        <begin position="495"/>
        <end position="508"/>
    </location>
</feature>
<evidence type="ECO:0000256" key="2">
    <source>
        <dbReference type="SAM" id="SignalP"/>
    </source>
</evidence>
<feature type="compositionally biased region" description="Basic and acidic residues" evidence="1">
    <location>
        <begin position="464"/>
        <end position="480"/>
    </location>
</feature>
<evidence type="ECO:0000256" key="1">
    <source>
        <dbReference type="SAM" id="MobiDB-lite"/>
    </source>
</evidence>
<gene>
    <name evidence="4" type="primary">LOC113470798</name>
</gene>
<dbReference type="AlphaFoldDB" id="A0A3Q0J9Y3"/>
<feature type="compositionally biased region" description="Basic residues" evidence="1">
    <location>
        <begin position="569"/>
        <end position="578"/>
    </location>
</feature>
<feature type="region of interest" description="Disordered" evidence="1">
    <location>
        <begin position="558"/>
        <end position="578"/>
    </location>
</feature>
<organism evidence="3 4">
    <name type="scientific">Diaphorina citri</name>
    <name type="common">Asian citrus psyllid</name>
    <dbReference type="NCBI Taxonomy" id="121845"/>
    <lineage>
        <taxon>Eukaryota</taxon>
        <taxon>Metazoa</taxon>
        <taxon>Ecdysozoa</taxon>
        <taxon>Arthropoda</taxon>
        <taxon>Hexapoda</taxon>
        <taxon>Insecta</taxon>
        <taxon>Pterygota</taxon>
        <taxon>Neoptera</taxon>
        <taxon>Paraneoptera</taxon>
        <taxon>Hemiptera</taxon>
        <taxon>Sternorrhyncha</taxon>
        <taxon>Psylloidea</taxon>
        <taxon>Psyllidae</taxon>
        <taxon>Diaphorininae</taxon>
        <taxon>Diaphorina</taxon>
    </lineage>
</organism>
<proteinExistence type="predicted"/>
<feature type="region of interest" description="Disordered" evidence="1">
    <location>
        <begin position="180"/>
        <end position="201"/>
    </location>
</feature>
<dbReference type="Proteomes" id="UP000079169">
    <property type="component" value="Unplaced"/>
</dbReference>
<evidence type="ECO:0000313" key="3">
    <source>
        <dbReference type="Proteomes" id="UP000079169"/>
    </source>
</evidence>
<feature type="chain" id="PRO_5018041257" evidence="2">
    <location>
        <begin position="20"/>
        <end position="578"/>
    </location>
</feature>
<feature type="region of interest" description="Disordered" evidence="1">
    <location>
        <begin position="440"/>
        <end position="515"/>
    </location>
</feature>
<protein>
    <submittedName>
        <fullName evidence="4">Mediator of RNA polymerase II transcription subunit 1.1-like</fullName>
    </submittedName>
</protein>
<accession>A0A3Q0J9Y3</accession>
<dbReference type="GeneID" id="113470798"/>
<dbReference type="PaxDb" id="121845-A0A3Q0J9Y3"/>
<feature type="signal peptide" evidence="2">
    <location>
        <begin position="1"/>
        <end position="19"/>
    </location>
</feature>
<keyword evidence="2" id="KW-0732">Signal</keyword>
<feature type="compositionally biased region" description="Acidic residues" evidence="1">
    <location>
        <begin position="481"/>
        <end position="492"/>
    </location>
</feature>
<dbReference type="RefSeq" id="XP_026685312.1">
    <property type="nucleotide sequence ID" value="XM_026829511.1"/>
</dbReference>
<name>A0A3Q0J9Y3_DIACI</name>
<sequence length="578" mass="66333">MKLRWILSILMVTSRNGIAQIFPMSSLLHYFDKSYPYYVTHTLETAANHDIAPATLMPYSNNNTSSLSDASLSNKNNTIVLQATRTTILSNISNIPVNITSESYSTSWNDSSNFKSQENTLITSSSNDQPVTIAEPWTRNYQDVFGSYGMKAAPSRHSVQKVKKLKPKYDQVAYVYPPPFAHPPPPPHQAHAPPIPHPSHPPHPNHYVVMKPFDTSGEIHHTKLDLNPLVPPSNEVTIDYYVTSSSPTYFEEPELTYFPPGVEHIAPIDSDIMHTKKHYAKNIHRPSGPPLPTPSQVPHAHHPYPFYNQQQIYVKPTPSYPPVKKFIATVRPIFASASPPVQGHTHTTHIIKYTTPANSRYRVLPTLVDPLADSLQPLVDHHPPIILGSTKTSPPAHDLFVPPRVPPLYYHDYHNPYSTVGPYTINDLKHNRNLLKQFNKFVNQKEKRKKKKKKNESEDEEDDKNTKEDYEYEYEEKSDKDEDDNEDADDDESPRKRKLKKIKNKHKNNKIEESRLESYTRPYPMYKAKIKKNVKEPPPFSFSGEGYKMKMIMKMRMMMNPRGKENSRKSKINTRITK</sequence>
<keyword evidence="3" id="KW-1185">Reference proteome</keyword>